<evidence type="ECO:0000256" key="4">
    <source>
        <dbReference type="SAM" id="MobiDB-lite"/>
    </source>
</evidence>
<dbReference type="GO" id="GO:0016973">
    <property type="term" value="P:poly(A)+ mRNA export from nucleus"/>
    <property type="evidence" value="ECO:0007669"/>
    <property type="project" value="TreeGrafter"/>
</dbReference>
<feature type="region of interest" description="Disordered" evidence="4">
    <location>
        <begin position="18"/>
        <end position="48"/>
    </location>
</feature>
<dbReference type="GO" id="GO:0006606">
    <property type="term" value="P:protein import into nucleus"/>
    <property type="evidence" value="ECO:0007669"/>
    <property type="project" value="TreeGrafter"/>
</dbReference>
<feature type="compositionally biased region" description="Polar residues" evidence="4">
    <location>
        <begin position="179"/>
        <end position="195"/>
    </location>
</feature>
<reference evidence="6" key="1">
    <citation type="journal article" date="2018" name="Nat. Microbiol.">
        <title>Leveraging single-cell genomics to expand the fungal tree of life.</title>
        <authorList>
            <person name="Ahrendt S.R."/>
            <person name="Quandt C.A."/>
            <person name="Ciobanu D."/>
            <person name="Clum A."/>
            <person name="Salamov A."/>
            <person name="Andreopoulos B."/>
            <person name="Cheng J.F."/>
            <person name="Woyke T."/>
            <person name="Pelin A."/>
            <person name="Henrissat B."/>
            <person name="Reynolds N.K."/>
            <person name="Benny G.L."/>
            <person name="Smith M.E."/>
            <person name="James T.Y."/>
            <person name="Grigoriev I.V."/>
        </authorList>
    </citation>
    <scope>NUCLEOTIDE SEQUENCE [LARGE SCALE GENOMIC DNA]</scope>
</reference>
<keyword evidence="3" id="KW-0539">Nucleus</keyword>
<dbReference type="InterPro" id="IPR007231">
    <property type="entry name" value="Nucleoporin_int_Nup93/Nic96"/>
</dbReference>
<feature type="region of interest" description="Disordered" evidence="4">
    <location>
        <begin position="145"/>
        <end position="210"/>
    </location>
</feature>
<evidence type="ECO:0000256" key="2">
    <source>
        <dbReference type="ARBA" id="ARBA00010186"/>
    </source>
</evidence>
<evidence type="ECO:0000313" key="5">
    <source>
        <dbReference type="EMBL" id="RKP15226.1"/>
    </source>
</evidence>
<dbReference type="AlphaFoldDB" id="A0A4P9Y7U7"/>
<accession>A0A4P9Y7U7</accession>
<dbReference type="PANTHER" id="PTHR11225">
    <property type="entry name" value="NUCLEAR PORE COMPLEX PROTEIN NUP93 NUCLEOPORIN NUP93 DEAD EYE PROTEIN"/>
    <property type="match status" value="1"/>
</dbReference>
<dbReference type="Pfam" id="PF04097">
    <property type="entry name" value="Nic96"/>
    <property type="match status" value="3"/>
</dbReference>
<protein>
    <submittedName>
        <fullName evidence="5">Nup93/Nic96-domain-containing protein</fullName>
    </submittedName>
</protein>
<feature type="compositionally biased region" description="Polar residues" evidence="4">
    <location>
        <begin position="655"/>
        <end position="666"/>
    </location>
</feature>
<gene>
    <name evidence="5" type="ORF">BJ684DRAFT_18445</name>
</gene>
<comment type="similarity">
    <text evidence="2">Belongs to the nucleoporin interacting component (NIC) family.</text>
</comment>
<dbReference type="GO" id="GO:0005643">
    <property type="term" value="C:nuclear pore"/>
    <property type="evidence" value="ECO:0007669"/>
    <property type="project" value="InterPro"/>
</dbReference>
<sequence length="1075" mass="118017">MTVLADLSRLNELAKRQAQQTASKNYPASDQSQRFSQSTSSATGPTLPTLHRGLAQIEALSQRIATKALLEQDGLSSHRNYANGYLTNVGIDTSIMSDPRSTNIDRALRPIHMTTPTDVPANLSSLLQQDLLKIISDNQAKAKKVTEDVQASRDQRSWHTMRSQMLKSSPFAQRRSDPFSASITHGGSFGQSSLPFTGGHPGESTTTHRANTRAEKYLDVIRTLNEARSHGNSFPLAKGFADAIREEASLGMEGQDVVLMWDILAAVLCEGPSTGRPQLAVGSPARPIPLDEGAYATSARSFETKTRLVRGARSILEEAFREHMDVSIRQRRMDALLGGQPGALSKVLAYIRTLSMPQLHMMEERSEKWDGEWVWAVLYYLIRAGALTEAVSYVESHQAAFCQAHPAFPSLLQAYVRTNGYLGPEDRSRLQEYFHRHLRHTWERGDVHRFLVYKVLGRCDLRKRTFSEVIDTTDDYMWLQFMLITEGNVPPSSPPTLPTASPHRSGITGRSGKGDLANFMLFSDSLACSKDDPRSLGRSTSFNGSVGGGGGDGVWGEEYTLEDLQSGLRALGPKHYAPSSRPLLFPQLLLYTGQFGQAVQYLQSLPGHEVDAMHLLITCAYYGVLGMIFTPVGLAQSKGAPGGAGSSGKFGKTLPFSSTTETTRARPTSLLGSTSGLSFGAHSDLDNTRAKEDEGDQGPAKVDVYEGTKAYVEAVAAYARWYEGAKSVDAAMQYLYLLLAGKPYGTTGDVEGDVAARLAASPEWKSLLELCHSQIRHLLIRSRQYPVLLGRMDVHGNTLDGELTPAKLLLLGLQGREELADRITRKVAQWCQEHGRVVEAVRLYSLTQDYDWAVRVMVRVMGEVLMTPRYDRDVQDASIPTALATSGPGQEGSSPMGKAEEVMSMAAELSAVYGANGEIRRKVSPSAWRTMEILLSLSTFIAAWRAQQWEAALNAMLKVGLFPLLHDAGTQGGDIPGGWWMRDGLGKSQSGMSEEAEMEEAVGRNIPALLVATMEVLCGLYNQVRASRFGEAIRLKEMARIKRMSQALMAFSGRLRIHLNGETYSSLNRLEIQLE</sequence>
<feature type="compositionally biased region" description="Low complexity" evidence="4">
    <location>
        <begin position="668"/>
        <end position="678"/>
    </location>
</feature>
<dbReference type="OrthoDB" id="203824at2759"/>
<dbReference type="GO" id="GO:0017056">
    <property type="term" value="F:structural constituent of nuclear pore"/>
    <property type="evidence" value="ECO:0007669"/>
    <property type="project" value="InterPro"/>
</dbReference>
<comment type="subcellular location">
    <subcellularLocation>
        <location evidence="1">Nucleus envelope</location>
    </subcellularLocation>
</comment>
<keyword evidence="6" id="KW-1185">Reference proteome</keyword>
<feature type="compositionally biased region" description="Polar residues" evidence="4">
    <location>
        <begin position="18"/>
        <end position="46"/>
    </location>
</feature>
<evidence type="ECO:0000256" key="1">
    <source>
        <dbReference type="ARBA" id="ARBA00004259"/>
    </source>
</evidence>
<evidence type="ECO:0000313" key="6">
    <source>
        <dbReference type="Proteomes" id="UP000267251"/>
    </source>
</evidence>
<feature type="compositionally biased region" description="Basic and acidic residues" evidence="4">
    <location>
        <begin position="145"/>
        <end position="157"/>
    </location>
</feature>
<dbReference type="Proteomes" id="UP000267251">
    <property type="component" value="Unassembled WGS sequence"/>
</dbReference>
<feature type="region of interest" description="Disordered" evidence="4">
    <location>
        <begin position="640"/>
        <end position="700"/>
    </location>
</feature>
<evidence type="ECO:0000256" key="3">
    <source>
        <dbReference type="ARBA" id="ARBA00023242"/>
    </source>
</evidence>
<feature type="compositionally biased region" description="Basic and acidic residues" evidence="4">
    <location>
        <begin position="683"/>
        <end position="692"/>
    </location>
</feature>
<name>A0A4P9Y7U7_9FUNG</name>
<organism evidence="5 6">
    <name type="scientific">Piptocephalis cylindrospora</name>
    <dbReference type="NCBI Taxonomy" id="1907219"/>
    <lineage>
        <taxon>Eukaryota</taxon>
        <taxon>Fungi</taxon>
        <taxon>Fungi incertae sedis</taxon>
        <taxon>Zoopagomycota</taxon>
        <taxon>Zoopagomycotina</taxon>
        <taxon>Zoopagomycetes</taxon>
        <taxon>Zoopagales</taxon>
        <taxon>Piptocephalidaceae</taxon>
        <taxon>Piptocephalis</taxon>
    </lineage>
</organism>
<proteinExistence type="inferred from homology"/>
<feature type="compositionally biased region" description="Polar residues" evidence="4">
    <location>
        <begin position="158"/>
        <end position="171"/>
    </location>
</feature>
<dbReference type="EMBL" id="KZ987748">
    <property type="protein sequence ID" value="RKP15226.1"/>
    <property type="molecule type" value="Genomic_DNA"/>
</dbReference>
<dbReference type="PANTHER" id="PTHR11225:SF4">
    <property type="entry name" value="NUCLEAR PORE COMPLEX PROTEIN NUP93"/>
    <property type="match status" value="1"/>
</dbReference>